<evidence type="ECO:0000313" key="1">
    <source>
        <dbReference type="EMBL" id="KAJ9645732.1"/>
    </source>
</evidence>
<accession>A0ACC2ZD39</accession>
<organism evidence="1 2">
    <name type="scientific">Coniosporium tulheliwenetii</name>
    <dbReference type="NCBI Taxonomy" id="3383036"/>
    <lineage>
        <taxon>Eukaryota</taxon>
        <taxon>Fungi</taxon>
        <taxon>Dikarya</taxon>
        <taxon>Ascomycota</taxon>
        <taxon>Pezizomycotina</taxon>
        <taxon>Dothideomycetes</taxon>
        <taxon>Dothideomycetes incertae sedis</taxon>
        <taxon>Coniosporium</taxon>
    </lineage>
</organism>
<name>A0ACC2ZD39_9PEZI</name>
<keyword evidence="2" id="KW-1185">Reference proteome</keyword>
<reference evidence="1" key="1">
    <citation type="submission" date="2022-10" db="EMBL/GenBank/DDBJ databases">
        <title>Culturing micro-colonial fungi from biological soil crusts in the Mojave desert and describing Neophaeococcomyces mojavensis, and introducing the new genera and species Taxawa tesnikishii.</title>
        <authorList>
            <person name="Kurbessoian T."/>
            <person name="Stajich J.E."/>
        </authorList>
    </citation>
    <scope>NUCLEOTIDE SEQUENCE</scope>
    <source>
        <strain evidence="1">JES_115</strain>
    </source>
</reference>
<gene>
    <name evidence="1" type="ORF">H2199_002772</name>
</gene>
<protein>
    <submittedName>
        <fullName evidence="1">Uncharacterized protein</fullName>
    </submittedName>
</protein>
<dbReference type="Proteomes" id="UP001172680">
    <property type="component" value="Unassembled WGS sequence"/>
</dbReference>
<evidence type="ECO:0000313" key="2">
    <source>
        <dbReference type="Proteomes" id="UP001172680"/>
    </source>
</evidence>
<sequence length="603" mass="66452">MDREFEEQPYPPFDLLASVYIDGRKTSERRCVVYLDPDHPEHMIQDGEFSLRSTWLRGRDGKTYSHRWFFTDVGIETLFDKMALTNDLPANPSIIVEDELLSAMNKTQLAGSKEEPKLGQIKVVLERVTLSETFADPAYKARRADQEDVDMDGARDISHAVKLEHGEAIPSKPVRVVHYDYYQEDEEPYAVFKFFYRSEGDMADVLCKFNFEGFPKPATPSSRNTRSRRKMNGQLNFFTPLSISHPLPPRPADSAVKGRKKTLQSTDDEKHIKTFGSPTKRQSEAGSDDAGDGGADNNKGADENRRKAEFNATDCTFAPKQSDFRLQLDNDGSDPSEGEDNMSGSSTSTVLLSPSSISALKGPINAQPAPLIRSRALELKKKTIHRDDPTSNTFRHLVPPESAFFAPNFDFHSPISASSAFPSSAPRIPSPLSSNSGSTEHDPSSAKSSFKNFRLLEEQSGEDADAEDNDDTDTASIRATRADSAELELEIPDLISPDQDDQGLHTELAKRLLLGKRSRDDEPTATSQDATAEHTGSAAGWAARTEAQGFRHRRGAISGRGAAKTAPSTGSGGRSSDGEGSDQAIKRTKREEESEAMLEQHCT</sequence>
<proteinExistence type="predicted"/>
<comment type="caution">
    <text evidence="1">The sequence shown here is derived from an EMBL/GenBank/DDBJ whole genome shotgun (WGS) entry which is preliminary data.</text>
</comment>
<dbReference type="EMBL" id="JAPDRP010000007">
    <property type="protein sequence ID" value="KAJ9645732.1"/>
    <property type="molecule type" value="Genomic_DNA"/>
</dbReference>